<evidence type="ECO:0000313" key="2">
    <source>
        <dbReference type="Proteomes" id="UP001162162"/>
    </source>
</evidence>
<proteinExistence type="predicted"/>
<organism evidence="1 2">
    <name type="scientific">Aromia moschata</name>
    <dbReference type="NCBI Taxonomy" id="1265417"/>
    <lineage>
        <taxon>Eukaryota</taxon>
        <taxon>Metazoa</taxon>
        <taxon>Ecdysozoa</taxon>
        <taxon>Arthropoda</taxon>
        <taxon>Hexapoda</taxon>
        <taxon>Insecta</taxon>
        <taxon>Pterygota</taxon>
        <taxon>Neoptera</taxon>
        <taxon>Endopterygota</taxon>
        <taxon>Coleoptera</taxon>
        <taxon>Polyphaga</taxon>
        <taxon>Cucujiformia</taxon>
        <taxon>Chrysomeloidea</taxon>
        <taxon>Cerambycidae</taxon>
        <taxon>Cerambycinae</taxon>
        <taxon>Callichromatini</taxon>
        <taxon>Aromia</taxon>
    </lineage>
</organism>
<reference evidence="1" key="1">
    <citation type="journal article" date="2023" name="Insect Mol. Biol.">
        <title>Genome sequencing provides insights into the evolution of gene families encoding plant cell wall-degrading enzymes in longhorned beetles.</title>
        <authorList>
            <person name="Shin N.R."/>
            <person name="Okamura Y."/>
            <person name="Kirsch R."/>
            <person name="Pauchet Y."/>
        </authorList>
    </citation>
    <scope>NUCLEOTIDE SEQUENCE</scope>
    <source>
        <strain evidence="1">AMC_N1</strain>
    </source>
</reference>
<sequence>MESDFLGRENKLLSQTIIHLEKRNGLQNLLDDVPFQDRVNMWFMQDGAVPHYVLLVRQWLAENFPERWIRRGVESPQFWSRRSPDLNPLDFYLWGELKQSVYSCQVLYF</sequence>
<accession>A0AAV8Z501</accession>
<dbReference type="PANTHER" id="PTHR47326:SF1">
    <property type="entry name" value="HTH PSQ-TYPE DOMAIN-CONTAINING PROTEIN"/>
    <property type="match status" value="1"/>
</dbReference>
<evidence type="ECO:0000313" key="1">
    <source>
        <dbReference type="EMBL" id="KAJ8958238.1"/>
    </source>
</evidence>
<keyword evidence="2" id="KW-1185">Reference proteome</keyword>
<dbReference type="EMBL" id="JAPWTK010000018">
    <property type="protein sequence ID" value="KAJ8958238.1"/>
    <property type="molecule type" value="Genomic_DNA"/>
</dbReference>
<gene>
    <name evidence="1" type="ORF">NQ318_017381</name>
</gene>
<dbReference type="AlphaFoldDB" id="A0AAV8Z501"/>
<protein>
    <recommendedName>
        <fullName evidence="3">Transposable element Tc3 transposase</fullName>
    </recommendedName>
</protein>
<dbReference type="Gene3D" id="3.30.420.10">
    <property type="entry name" value="Ribonuclease H-like superfamily/Ribonuclease H"/>
    <property type="match status" value="1"/>
</dbReference>
<name>A0AAV8Z501_9CUCU</name>
<dbReference type="InterPro" id="IPR036397">
    <property type="entry name" value="RNaseH_sf"/>
</dbReference>
<dbReference type="GO" id="GO:0003676">
    <property type="term" value="F:nucleic acid binding"/>
    <property type="evidence" value="ECO:0007669"/>
    <property type="project" value="InterPro"/>
</dbReference>
<dbReference type="Proteomes" id="UP001162162">
    <property type="component" value="Unassembled WGS sequence"/>
</dbReference>
<dbReference type="PANTHER" id="PTHR47326">
    <property type="entry name" value="TRANSPOSABLE ELEMENT TC3 TRANSPOSASE-LIKE PROTEIN"/>
    <property type="match status" value="1"/>
</dbReference>
<evidence type="ECO:0008006" key="3">
    <source>
        <dbReference type="Google" id="ProtNLM"/>
    </source>
</evidence>
<comment type="caution">
    <text evidence="1">The sequence shown here is derived from an EMBL/GenBank/DDBJ whole genome shotgun (WGS) entry which is preliminary data.</text>
</comment>